<name>A0AA37LYY5_9PEZI</name>
<evidence type="ECO:0000313" key="2">
    <source>
        <dbReference type="EMBL" id="GJC89859.1"/>
    </source>
</evidence>
<evidence type="ECO:0000256" key="1">
    <source>
        <dbReference type="SAM" id="MobiDB-lite"/>
    </source>
</evidence>
<gene>
    <name evidence="2" type="ORF">ColLi_12697</name>
</gene>
<organism evidence="2 3">
    <name type="scientific">Colletotrichum liriopes</name>
    <dbReference type="NCBI Taxonomy" id="708192"/>
    <lineage>
        <taxon>Eukaryota</taxon>
        <taxon>Fungi</taxon>
        <taxon>Dikarya</taxon>
        <taxon>Ascomycota</taxon>
        <taxon>Pezizomycotina</taxon>
        <taxon>Sordariomycetes</taxon>
        <taxon>Hypocreomycetidae</taxon>
        <taxon>Glomerellales</taxon>
        <taxon>Glomerellaceae</taxon>
        <taxon>Colletotrichum</taxon>
        <taxon>Colletotrichum spaethianum species complex</taxon>
    </lineage>
</organism>
<feature type="compositionally biased region" description="Polar residues" evidence="1">
    <location>
        <begin position="107"/>
        <end position="118"/>
    </location>
</feature>
<keyword evidence="3" id="KW-1185">Reference proteome</keyword>
<dbReference type="Proteomes" id="UP001055172">
    <property type="component" value="Unassembled WGS sequence"/>
</dbReference>
<protein>
    <submittedName>
        <fullName evidence="2">Uncharacterized protein</fullName>
    </submittedName>
</protein>
<reference evidence="2 3" key="1">
    <citation type="submission" date="2021-07" db="EMBL/GenBank/DDBJ databases">
        <title>Genome data of Colletotrichum spaethianum.</title>
        <authorList>
            <person name="Utami Y.D."/>
            <person name="Hiruma K."/>
        </authorList>
    </citation>
    <scope>NUCLEOTIDE SEQUENCE [LARGE SCALE GENOMIC DNA]</scope>
    <source>
        <strain evidence="2 3">MAFF 242679</strain>
    </source>
</reference>
<sequence length="234" mass="25027">MTRLLGAKNHSTTTGMKDNGSGGQQILQSPSAASGPDILDMFSKRLLRETPDSFVDIIHKASTQLQRVRLSDTQAAVRGILDLARALGVSPSASVGDYGTGVGKSTPPFSHQPANDNSAPDDDFARDNALLRFPAEQRASQLAGMIEGLDVLREPVIDTQARLQDTITQLELLAPMIRNMVNTPLPSSLPLSSSSPTSTSLATAAPHNQSTSACLWFHVRDMVLSINDNDEAHD</sequence>
<comment type="caution">
    <text evidence="2">The sequence shown here is derived from an EMBL/GenBank/DDBJ whole genome shotgun (WGS) entry which is preliminary data.</text>
</comment>
<feature type="region of interest" description="Disordered" evidence="1">
    <location>
        <begin position="98"/>
        <end position="124"/>
    </location>
</feature>
<dbReference type="EMBL" id="BPPX01000046">
    <property type="protein sequence ID" value="GJC89859.1"/>
    <property type="molecule type" value="Genomic_DNA"/>
</dbReference>
<evidence type="ECO:0000313" key="3">
    <source>
        <dbReference type="Proteomes" id="UP001055172"/>
    </source>
</evidence>
<proteinExistence type="predicted"/>
<feature type="region of interest" description="Disordered" evidence="1">
    <location>
        <begin position="1"/>
        <end position="34"/>
    </location>
</feature>
<accession>A0AA37LYY5</accession>
<dbReference type="AlphaFoldDB" id="A0AA37LYY5"/>